<evidence type="ECO:0000256" key="1">
    <source>
        <dbReference type="SAM" id="Phobius"/>
    </source>
</evidence>
<feature type="transmembrane region" description="Helical" evidence="1">
    <location>
        <begin position="20"/>
        <end position="39"/>
    </location>
</feature>
<dbReference type="AlphaFoldDB" id="A0A8X6NDA1"/>
<feature type="transmembrane region" description="Helical" evidence="1">
    <location>
        <begin position="78"/>
        <end position="100"/>
    </location>
</feature>
<feature type="transmembrane region" description="Helical" evidence="1">
    <location>
        <begin position="201"/>
        <end position="220"/>
    </location>
</feature>
<dbReference type="EMBL" id="BMAW01103087">
    <property type="protein sequence ID" value="GFT07320.1"/>
    <property type="molecule type" value="Genomic_DNA"/>
</dbReference>
<proteinExistence type="predicted"/>
<keyword evidence="1" id="KW-0812">Transmembrane</keyword>
<comment type="caution">
    <text evidence="2">The sequence shown here is derived from an EMBL/GenBank/DDBJ whole genome shotgun (WGS) entry which is preliminary data.</text>
</comment>
<keyword evidence="1" id="KW-1133">Transmembrane helix</keyword>
<dbReference type="OrthoDB" id="5800391at2759"/>
<organism evidence="2 3">
    <name type="scientific">Nephila pilipes</name>
    <name type="common">Giant wood spider</name>
    <name type="synonym">Nephila maculata</name>
    <dbReference type="NCBI Taxonomy" id="299642"/>
    <lineage>
        <taxon>Eukaryota</taxon>
        <taxon>Metazoa</taxon>
        <taxon>Ecdysozoa</taxon>
        <taxon>Arthropoda</taxon>
        <taxon>Chelicerata</taxon>
        <taxon>Arachnida</taxon>
        <taxon>Araneae</taxon>
        <taxon>Araneomorphae</taxon>
        <taxon>Entelegynae</taxon>
        <taxon>Araneoidea</taxon>
        <taxon>Nephilidae</taxon>
        <taxon>Nephila</taxon>
    </lineage>
</organism>
<protein>
    <recommendedName>
        <fullName evidence="4">Gustatory receptor</fullName>
    </recommendedName>
</protein>
<evidence type="ECO:0000313" key="2">
    <source>
        <dbReference type="EMBL" id="GFT07320.1"/>
    </source>
</evidence>
<evidence type="ECO:0008006" key="4">
    <source>
        <dbReference type="Google" id="ProtNLM"/>
    </source>
</evidence>
<reference evidence="2" key="1">
    <citation type="submission" date="2020-08" db="EMBL/GenBank/DDBJ databases">
        <title>Multicomponent nature underlies the extraordinary mechanical properties of spider dragline silk.</title>
        <authorList>
            <person name="Kono N."/>
            <person name="Nakamura H."/>
            <person name="Mori M."/>
            <person name="Yoshida Y."/>
            <person name="Ohtoshi R."/>
            <person name="Malay A.D."/>
            <person name="Moran D.A.P."/>
            <person name="Tomita M."/>
            <person name="Numata K."/>
            <person name="Arakawa K."/>
        </authorList>
    </citation>
    <scope>NUCLEOTIDE SEQUENCE</scope>
</reference>
<gene>
    <name evidence="2" type="primary">AVEN_187591_1</name>
    <name evidence="2" type="ORF">NPIL_492661</name>
</gene>
<feature type="transmembrane region" description="Helical" evidence="1">
    <location>
        <begin position="112"/>
        <end position="134"/>
    </location>
</feature>
<keyword evidence="1" id="KW-0472">Membrane</keyword>
<dbReference type="Proteomes" id="UP000887013">
    <property type="component" value="Unassembled WGS sequence"/>
</dbReference>
<sequence>MKDFLLRAYFGSHVAFFKVLPSLSGIACYCILFLIYRLLTHHLNRLQKIIQEDNFAIHLNGYLADLTKTVKLVKDMNALLSPIIFVLMTFWITGIFYNLSKLIFGNAFPDDLSFASTICNILSYSVQFLILLILSSEIPVTVSKMKSLVLQVPEDQFYYHWHVFPNKTTVPTVFLLIPKFDNFTDDVTVTAFGILKLNRNVILVSVGTIVTYELLLIQMLER</sequence>
<name>A0A8X6NDA1_NEPPI</name>
<evidence type="ECO:0000313" key="3">
    <source>
        <dbReference type="Proteomes" id="UP000887013"/>
    </source>
</evidence>
<accession>A0A8X6NDA1</accession>
<keyword evidence="3" id="KW-1185">Reference proteome</keyword>